<dbReference type="HOGENOM" id="CLU_2888170_0_0_1"/>
<sequence>ISPNDDLSKVDYFIPTMQRNGKDIIPEKFDFEEEIARLMVEYDLIAIADRDESESEDSEFDDDSDSQIFSTYEEDS</sequence>
<dbReference type="AlphaFoldDB" id="F3YD97"/>
<feature type="compositionally biased region" description="Acidic residues" evidence="1">
    <location>
        <begin position="51"/>
        <end position="65"/>
    </location>
</feature>
<feature type="region of interest" description="Disordered" evidence="1">
    <location>
        <begin position="50"/>
        <end position="76"/>
    </location>
</feature>
<evidence type="ECO:0000256" key="1">
    <source>
        <dbReference type="SAM" id="MobiDB-lite"/>
    </source>
</evidence>
<organism evidence="2">
    <name type="scientific">Drosophila melanogaster</name>
    <name type="common">Fruit fly</name>
    <dbReference type="NCBI Taxonomy" id="7227"/>
    <lineage>
        <taxon>Eukaryota</taxon>
        <taxon>Metazoa</taxon>
        <taxon>Ecdysozoa</taxon>
        <taxon>Arthropoda</taxon>
        <taxon>Hexapoda</taxon>
        <taxon>Insecta</taxon>
        <taxon>Pterygota</taxon>
        <taxon>Neoptera</taxon>
        <taxon>Endopterygota</taxon>
        <taxon>Diptera</taxon>
        <taxon>Brachycera</taxon>
        <taxon>Muscomorpha</taxon>
        <taxon>Ephydroidea</taxon>
        <taxon>Drosophilidae</taxon>
        <taxon>Drosophila</taxon>
        <taxon>Sophophora</taxon>
    </lineage>
</organism>
<dbReference type="EMBL" id="BT126258">
    <property type="protein sequence ID" value="AEB39619.1"/>
    <property type="molecule type" value="mRNA"/>
</dbReference>
<evidence type="ECO:0000313" key="2">
    <source>
        <dbReference type="EMBL" id="AEB39619.1"/>
    </source>
</evidence>
<protein>
    <submittedName>
        <fullName evidence="2">FI14716p</fullName>
    </submittedName>
</protein>
<feature type="non-terminal residue" evidence="2">
    <location>
        <position position="1"/>
    </location>
</feature>
<proteinExistence type="evidence at transcript level"/>
<name>F3YD97_DROME</name>
<accession>F3YD97</accession>
<reference evidence="2" key="1">
    <citation type="submission" date="2011-04" db="EMBL/GenBank/DDBJ databases">
        <authorList>
            <person name="Carlson J."/>
            <person name="Booth B."/>
            <person name="Frise E."/>
            <person name="Park S."/>
            <person name="Wan K."/>
            <person name="Yu C."/>
            <person name="Celniker S."/>
        </authorList>
    </citation>
    <scope>NUCLEOTIDE SEQUENCE</scope>
</reference>